<dbReference type="InterPro" id="IPR036034">
    <property type="entry name" value="PDZ_sf"/>
</dbReference>
<keyword evidence="4 5" id="KW-0720">Serine protease</keyword>
<dbReference type="SMART" id="SM00245">
    <property type="entry name" value="TSPc"/>
    <property type="match status" value="1"/>
</dbReference>
<dbReference type="NCBIfam" id="TIGR00225">
    <property type="entry name" value="prc"/>
    <property type="match status" value="1"/>
</dbReference>
<organism evidence="7 8">
    <name type="scientific">Candidatus Wirthbacteria bacterium CG2_30_54_11</name>
    <dbReference type="NCBI Taxonomy" id="1817892"/>
    <lineage>
        <taxon>Bacteria</taxon>
        <taxon>Candidatus Wirthbacteria</taxon>
    </lineage>
</organism>
<dbReference type="GO" id="GO:0004175">
    <property type="term" value="F:endopeptidase activity"/>
    <property type="evidence" value="ECO:0007669"/>
    <property type="project" value="TreeGrafter"/>
</dbReference>
<evidence type="ECO:0000259" key="6">
    <source>
        <dbReference type="PROSITE" id="PS50106"/>
    </source>
</evidence>
<dbReference type="Proteomes" id="UP000183245">
    <property type="component" value="Unassembled WGS sequence"/>
</dbReference>
<dbReference type="GO" id="GO:0008236">
    <property type="term" value="F:serine-type peptidase activity"/>
    <property type="evidence" value="ECO:0007669"/>
    <property type="project" value="UniProtKB-KW"/>
</dbReference>
<dbReference type="Pfam" id="PF17820">
    <property type="entry name" value="PDZ_6"/>
    <property type="match status" value="1"/>
</dbReference>
<feature type="domain" description="PDZ" evidence="6">
    <location>
        <begin position="117"/>
        <end position="188"/>
    </location>
</feature>
<comment type="similarity">
    <text evidence="1 5">Belongs to the peptidase S41A family.</text>
</comment>
<dbReference type="Gene3D" id="3.90.226.10">
    <property type="entry name" value="2-enoyl-CoA Hydratase, Chain A, domain 1"/>
    <property type="match status" value="1"/>
</dbReference>
<keyword evidence="3 5" id="KW-0378">Hydrolase</keyword>
<comment type="caution">
    <text evidence="7">The sequence shown here is derived from an EMBL/GenBank/DDBJ whole genome shotgun (WGS) entry which is preliminary data.</text>
</comment>
<dbReference type="InterPro" id="IPR004447">
    <property type="entry name" value="Peptidase_S41A"/>
</dbReference>
<keyword evidence="2 5" id="KW-0645">Protease</keyword>
<evidence type="ECO:0000256" key="3">
    <source>
        <dbReference type="ARBA" id="ARBA00022801"/>
    </source>
</evidence>
<dbReference type="InterPro" id="IPR041489">
    <property type="entry name" value="PDZ_6"/>
</dbReference>
<protein>
    <recommendedName>
        <fullName evidence="6">PDZ domain-containing protein</fullName>
    </recommendedName>
</protein>
<dbReference type="PANTHER" id="PTHR32060">
    <property type="entry name" value="TAIL-SPECIFIC PROTEASE"/>
    <property type="match status" value="1"/>
</dbReference>
<dbReference type="STRING" id="1817892.AUK40_06740"/>
<dbReference type="GO" id="GO:0007165">
    <property type="term" value="P:signal transduction"/>
    <property type="evidence" value="ECO:0007669"/>
    <property type="project" value="TreeGrafter"/>
</dbReference>
<dbReference type="CDD" id="cd07560">
    <property type="entry name" value="Peptidase_S41_CPP"/>
    <property type="match status" value="1"/>
</dbReference>
<reference evidence="7 8" key="1">
    <citation type="journal article" date="2016" name="Environ. Microbiol.">
        <title>Genomic resolution of a cold subsurface aquifer community provides metabolic insights for novel microbes adapted to high CO concentrations.</title>
        <authorList>
            <person name="Probst A.J."/>
            <person name="Castelle C.J."/>
            <person name="Singh A."/>
            <person name="Brown C.T."/>
            <person name="Anantharaman K."/>
            <person name="Sharon I."/>
            <person name="Hug L.A."/>
            <person name="Burstein D."/>
            <person name="Emerson J.B."/>
            <person name="Thomas B.C."/>
            <person name="Banfield J.F."/>
        </authorList>
    </citation>
    <scope>NUCLEOTIDE SEQUENCE [LARGE SCALE GENOMIC DNA]</scope>
    <source>
        <strain evidence="7">CG2_30_54_11</strain>
    </source>
</reference>
<dbReference type="SUPFAM" id="SSF50156">
    <property type="entry name" value="PDZ domain-like"/>
    <property type="match status" value="1"/>
</dbReference>
<dbReference type="GO" id="GO:0030288">
    <property type="term" value="C:outer membrane-bounded periplasmic space"/>
    <property type="evidence" value="ECO:0007669"/>
    <property type="project" value="TreeGrafter"/>
</dbReference>
<evidence type="ECO:0000256" key="4">
    <source>
        <dbReference type="ARBA" id="ARBA00022825"/>
    </source>
</evidence>
<gene>
    <name evidence="7" type="ORF">AUK40_06740</name>
</gene>
<dbReference type="Pfam" id="PF03572">
    <property type="entry name" value="Peptidase_S41"/>
    <property type="match status" value="1"/>
</dbReference>
<evidence type="ECO:0000313" key="7">
    <source>
        <dbReference type="EMBL" id="OIP94684.1"/>
    </source>
</evidence>
<dbReference type="AlphaFoldDB" id="A0A1J5IBV2"/>
<evidence type="ECO:0000256" key="2">
    <source>
        <dbReference type="ARBA" id="ARBA00022670"/>
    </source>
</evidence>
<evidence type="ECO:0000256" key="5">
    <source>
        <dbReference type="RuleBase" id="RU004404"/>
    </source>
</evidence>
<evidence type="ECO:0000256" key="1">
    <source>
        <dbReference type="ARBA" id="ARBA00009179"/>
    </source>
</evidence>
<dbReference type="PANTHER" id="PTHR32060:SF30">
    <property type="entry name" value="CARBOXY-TERMINAL PROCESSING PROTEASE CTPA"/>
    <property type="match status" value="1"/>
</dbReference>
<dbReference type="InterPro" id="IPR005151">
    <property type="entry name" value="Tail-specific_protease"/>
</dbReference>
<dbReference type="Gene3D" id="3.30.750.44">
    <property type="match status" value="1"/>
</dbReference>
<accession>A0A1J5IBV2</accession>
<dbReference type="InterPro" id="IPR029045">
    <property type="entry name" value="ClpP/crotonase-like_dom_sf"/>
</dbReference>
<proteinExistence type="inferred from homology"/>
<sequence>MKKTILFLAASAVCILTVVSGIYVGYRHPDALGLVNSGEIVKVRVGGSTQTGGLSTATAQYQEVDFSAFWDAWDIIRTRHVNRPGTTNDLIYGAINGMLQYGFNDQFSSFLPPVINEVASEDLSGSFSGVGIELEMIQGKVTVVAPLSGTPGEAAGILSGDVITAIDGETVDGLTLLEAVRKIRGTSGTEVVLSITRALDTGEIKDFDQSITRGTVDVKSVQWEDKGNGIYLIKIRNFAGDTIQEWDDAVDEIVGNAPKGIIIDLRNNAGGYVNAAVHIISEFIRSGVAVTEDFGGSDREDLRVTGHGRLFEVPVVVLTNKGTASASEMLAGALQDTGRGKLIGVRTFGKGVLQEIFDVKVAGETQDASVRIVTARWYTPDGTNVEYKGLTPDIEVKTTIEQYDAGIDPVMERAMEELGQ</sequence>
<dbReference type="SUPFAM" id="SSF52096">
    <property type="entry name" value="ClpP/crotonase"/>
    <property type="match status" value="1"/>
</dbReference>
<name>A0A1J5IBV2_9BACT</name>
<dbReference type="SMART" id="SM00228">
    <property type="entry name" value="PDZ"/>
    <property type="match status" value="1"/>
</dbReference>
<dbReference type="PROSITE" id="PS50106">
    <property type="entry name" value="PDZ"/>
    <property type="match status" value="1"/>
</dbReference>
<dbReference type="CDD" id="cd06782">
    <property type="entry name" value="cpPDZ_CPP-like"/>
    <property type="match status" value="1"/>
</dbReference>
<dbReference type="Gene3D" id="2.30.42.10">
    <property type="match status" value="1"/>
</dbReference>
<dbReference type="GO" id="GO:0006508">
    <property type="term" value="P:proteolysis"/>
    <property type="evidence" value="ECO:0007669"/>
    <property type="project" value="UniProtKB-KW"/>
</dbReference>
<dbReference type="EMBL" id="MNZT01000125">
    <property type="protein sequence ID" value="OIP94684.1"/>
    <property type="molecule type" value="Genomic_DNA"/>
</dbReference>
<evidence type="ECO:0000313" key="8">
    <source>
        <dbReference type="Proteomes" id="UP000183245"/>
    </source>
</evidence>
<dbReference type="InterPro" id="IPR001478">
    <property type="entry name" value="PDZ"/>
</dbReference>